<keyword evidence="1" id="KW-0812">Transmembrane</keyword>
<keyword evidence="3" id="KW-0645">Protease</keyword>
<dbReference type="EMBL" id="CP034248">
    <property type="protein sequence ID" value="AZK46591.1"/>
    <property type="molecule type" value="Genomic_DNA"/>
</dbReference>
<dbReference type="Proteomes" id="UP000273145">
    <property type="component" value="Chromosome"/>
</dbReference>
<dbReference type="GO" id="GO:0006508">
    <property type="term" value="P:proteolysis"/>
    <property type="evidence" value="ECO:0007669"/>
    <property type="project" value="UniProtKB-KW"/>
</dbReference>
<accession>A0A3S8RUC9</accession>
<keyword evidence="1" id="KW-1133">Transmembrane helix</keyword>
<dbReference type="OrthoDB" id="1683445at2"/>
<dbReference type="AlphaFoldDB" id="A0A3S8RUC9"/>
<evidence type="ECO:0000313" key="4">
    <source>
        <dbReference type="Proteomes" id="UP000273145"/>
    </source>
</evidence>
<organism evidence="3 4">
    <name type="scientific">Paenibacillus lentus</name>
    <dbReference type="NCBI Taxonomy" id="1338368"/>
    <lineage>
        <taxon>Bacteria</taxon>
        <taxon>Bacillati</taxon>
        <taxon>Bacillota</taxon>
        <taxon>Bacilli</taxon>
        <taxon>Bacillales</taxon>
        <taxon>Paenibacillaceae</taxon>
        <taxon>Paenibacillus</taxon>
    </lineage>
</organism>
<dbReference type="InterPro" id="IPR058653">
    <property type="entry name" value="NfeD2_TM"/>
</dbReference>
<name>A0A3S8RUC9_9BACL</name>
<dbReference type="Pfam" id="PF25842">
    <property type="entry name" value="NfeD_TM"/>
    <property type="match status" value="1"/>
</dbReference>
<sequence length="180" mass="19168">MEAMFWSCLLGGAVFALLSVIIGDIVGSWLDGIFDILALDFLKPIIMASAVTTFGGAGVLLVRYTALGSAAVILISILIALFMSVVIYFAYVKPMENSENSTGFSATELPGKLGEVTIPIPASGFGEIMVNFVAGNTLHIASSWDNTEIPVGTLVVIIDSKEGVVQVSRLYENDQEKEMV</sequence>
<dbReference type="KEGG" id="plen:EIM92_10875"/>
<dbReference type="Gene3D" id="2.40.50.140">
    <property type="entry name" value="Nucleic acid-binding proteins"/>
    <property type="match status" value="1"/>
</dbReference>
<proteinExistence type="predicted"/>
<feature type="transmembrane region" description="Helical" evidence="1">
    <location>
        <begin position="69"/>
        <end position="91"/>
    </location>
</feature>
<protein>
    <submittedName>
        <fullName evidence="3">Protease</fullName>
    </submittedName>
</protein>
<evidence type="ECO:0000259" key="2">
    <source>
        <dbReference type="Pfam" id="PF25842"/>
    </source>
</evidence>
<dbReference type="GO" id="GO:0008233">
    <property type="term" value="F:peptidase activity"/>
    <property type="evidence" value="ECO:0007669"/>
    <property type="project" value="UniProtKB-KW"/>
</dbReference>
<reference evidence="3 4" key="1">
    <citation type="submission" date="2018-11" db="EMBL/GenBank/DDBJ databases">
        <title>Genome sequencing of Paenibacillus lentus DSM25539(T).</title>
        <authorList>
            <person name="Kook J.-K."/>
            <person name="Park S.-N."/>
            <person name="Lim Y.K."/>
        </authorList>
    </citation>
    <scope>NUCLEOTIDE SEQUENCE [LARGE SCALE GENOMIC DNA]</scope>
    <source>
        <strain evidence="3 4">DSM 25539</strain>
    </source>
</reference>
<evidence type="ECO:0000256" key="1">
    <source>
        <dbReference type="SAM" id="Phobius"/>
    </source>
</evidence>
<keyword evidence="1" id="KW-0472">Membrane</keyword>
<evidence type="ECO:0000313" key="3">
    <source>
        <dbReference type="EMBL" id="AZK46591.1"/>
    </source>
</evidence>
<feature type="transmembrane region" description="Helical" evidence="1">
    <location>
        <begin position="42"/>
        <end position="62"/>
    </location>
</feature>
<keyword evidence="4" id="KW-1185">Reference proteome</keyword>
<keyword evidence="3" id="KW-0378">Hydrolase</keyword>
<dbReference type="InterPro" id="IPR012340">
    <property type="entry name" value="NA-bd_OB-fold"/>
</dbReference>
<gene>
    <name evidence="3" type="ORF">EIM92_10875</name>
</gene>
<feature type="domain" description="Membrane protein NfeD2 N-terminal transmembrane" evidence="2">
    <location>
        <begin position="1"/>
        <end position="100"/>
    </location>
</feature>
<dbReference type="RefSeq" id="WP_125082645.1">
    <property type="nucleotide sequence ID" value="NZ_CP034248.1"/>
</dbReference>